<dbReference type="InterPro" id="IPR009057">
    <property type="entry name" value="Homeodomain-like_sf"/>
</dbReference>
<dbReference type="PROSITE" id="PS01124">
    <property type="entry name" value="HTH_ARAC_FAMILY_2"/>
    <property type="match status" value="1"/>
</dbReference>
<sequence length="274" mass="29630">MSSSIPPGGRTLGILNPAAGLKRFELRRHAPAPDLAALVDWHWVVRWSLPAPFEQEILPHPCVNLAIQVNGSIVNGLGTRREVSRLEGTGRVVATKFKPGGFFPFARCPMRRLVDRAVPLAEVFGDAASALEREVLDQPDDLLGVRAIEGLLRAHRGPPDPGLDEAMTLAARAQGDRDVHRAEDLARVAGVSVRTLHRAFERYIGVGPKWIIRRSRVQEAAERVASGASVAWAALASELGYHDQAHLIRDFKAQVGFTPAAYAARCAAASAARG</sequence>
<dbReference type="InterPro" id="IPR050204">
    <property type="entry name" value="AraC_XylS_family_regulators"/>
</dbReference>
<evidence type="ECO:0000313" key="6">
    <source>
        <dbReference type="Proteomes" id="UP000075604"/>
    </source>
</evidence>
<dbReference type="PANTHER" id="PTHR46796:SF15">
    <property type="entry name" value="BLL1074 PROTEIN"/>
    <property type="match status" value="1"/>
</dbReference>
<proteinExistence type="predicted"/>
<comment type="caution">
    <text evidence="5">The sequence shown here is derived from an EMBL/GenBank/DDBJ whole genome shotgun (WGS) entry which is preliminary data.</text>
</comment>
<keyword evidence="3" id="KW-0804">Transcription</keyword>
<dbReference type="AlphaFoldDB" id="A0A150PDA7"/>
<evidence type="ECO:0000259" key="4">
    <source>
        <dbReference type="PROSITE" id="PS01124"/>
    </source>
</evidence>
<dbReference type="GO" id="GO:0003700">
    <property type="term" value="F:DNA-binding transcription factor activity"/>
    <property type="evidence" value="ECO:0007669"/>
    <property type="project" value="InterPro"/>
</dbReference>
<dbReference type="Pfam" id="PF12833">
    <property type="entry name" value="HTH_18"/>
    <property type="match status" value="1"/>
</dbReference>
<evidence type="ECO:0000256" key="2">
    <source>
        <dbReference type="ARBA" id="ARBA00023125"/>
    </source>
</evidence>
<dbReference type="Pfam" id="PF20240">
    <property type="entry name" value="DUF6597"/>
    <property type="match status" value="1"/>
</dbReference>
<dbReference type="InterPro" id="IPR046532">
    <property type="entry name" value="DUF6597"/>
</dbReference>
<name>A0A150PDA7_SORCE</name>
<accession>A0A150PDA7</accession>
<reference evidence="5 6" key="1">
    <citation type="submission" date="2014-02" db="EMBL/GenBank/DDBJ databases">
        <title>The small core and large imbalanced accessory genome model reveals a collaborative survival strategy of Sorangium cellulosum strains in nature.</title>
        <authorList>
            <person name="Han K."/>
            <person name="Peng R."/>
            <person name="Blom J."/>
            <person name="Li Y.-Z."/>
        </authorList>
    </citation>
    <scope>NUCLEOTIDE SEQUENCE [LARGE SCALE GENOMIC DNA]</scope>
    <source>
        <strain evidence="5 6">So0157-18</strain>
    </source>
</reference>
<evidence type="ECO:0000256" key="1">
    <source>
        <dbReference type="ARBA" id="ARBA00023015"/>
    </source>
</evidence>
<keyword evidence="1" id="KW-0805">Transcription regulation</keyword>
<dbReference type="PANTHER" id="PTHR46796">
    <property type="entry name" value="HTH-TYPE TRANSCRIPTIONAL ACTIVATOR RHAS-RELATED"/>
    <property type="match status" value="1"/>
</dbReference>
<dbReference type="GO" id="GO:0043565">
    <property type="term" value="F:sequence-specific DNA binding"/>
    <property type="evidence" value="ECO:0007669"/>
    <property type="project" value="InterPro"/>
</dbReference>
<dbReference type="Gene3D" id="1.10.10.60">
    <property type="entry name" value="Homeodomain-like"/>
    <property type="match status" value="1"/>
</dbReference>
<dbReference type="SMART" id="SM00342">
    <property type="entry name" value="HTH_ARAC"/>
    <property type="match status" value="1"/>
</dbReference>
<gene>
    <name evidence="5" type="ORF">BE04_46690</name>
</gene>
<feature type="domain" description="HTH araC/xylS-type" evidence="4">
    <location>
        <begin position="164"/>
        <end position="265"/>
    </location>
</feature>
<dbReference type="InterPro" id="IPR018060">
    <property type="entry name" value="HTH_AraC"/>
</dbReference>
<evidence type="ECO:0000256" key="3">
    <source>
        <dbReference type="ARBA" id="ARBA00023163"/>
    </source>
</evidence>
<dbReference type="EMBL" id="JELX01003032">
    <property type="protein sequence ID" value="KYF53488.1"/>
    <property type="molecule type" value="Genomic_DNA"/>
</dbReference>
<dbReference type="SUPFAM" id="SSF46689">
    <property type="entry name" value="Homeodomain-like"/>
    <property type="match status" value="1"/>
</dbReference>
<evidence type="ECO:0000313" key="5">
    <source>
        <dbReference type="EMBL" id="KYF53488.1"/>
    </source>
</evidence>
<organism evidence="5 6">
    <name type="scientific">Sorangium cellulosum</name>
    <name type="common">Polyangium cellulosum</name>
    <dbReference type="NCBI Taxonomy" id="56"/>
    <lineage>
        <taxon>Bacteria</taxon>
        <taxon>Pseudomonadati</taxon>
        <taxon>Myxococcota</taxon>
        <taxon>Polyangia</taxon>
        <taxon>Polyangiales</taxon>
        <taxon>Polyangiaceae</taxon>
        <taxon>Sorangium</taxon>
    </lineage>
</organism>
<protein>
    <submittedName>
        <fullName evidence="5">AraC family transcriptional regulator</fullName>
    </submittedName>
</protein>
<keyword evidence="2" id="KW-0238">DNA-binding</keyword>
<dbReference type="Proteomes" id="UP000075604">
    <property type="component" value="Unassembled WGS sequence"/>
</dbReference>